<organism evidence="2 3">
    <name type="scientific">Glonium stellatum</name>
    <dbReference type="NCBI Taxonomy" id="574774"/>
    <lineage>
        <taxon>Eukaryota</taxon>
        <taxon>Fungi</taxon>
        <taxon>Dikarya</taxon>
        <taxon>Ascomycota</taxon>
        <taxon>Pezizomycotina</taxon>
        <taxon>Dothideomycetes</taxon>
        <taxon>Pleosporomycetidae</taxon>
        <taxon>Gloniales</taxon>
        <taxon>Gloniaceae</taxon>
        <taxon>Glonium</taxon>
    </lineage>
</organism>
<dbReference type="Proteomes" id="UP000250140">
    <property type="component" value="Unassembled WGS sequence"/>
</dbReference>
<keyword evidence="3" id="KW-1185">Reference proteome</keyword>
<dbReference type="AlphaFoldDB" id="A0A8E2F3Y6"/>
<feature type="region of interest" description="Disordered" evidence="1">
    <location>
        <begin position="164"/>
        <end position="197"/>
    </location>
</feature>
<protein>
    <submittedName>
        <fullName evidence="2">Uncharacterized protein</fullName>
    </submittedName>
</protein>
<evidence type="ECO:0000313" key="2">
    <source>
        <dbReference type="EMBL" id="OCL10014.1"/>
    </source>
</evidence>
<feature type="compositionally biased region" description="Gly residues" evidence="1">
    <location>
        <begin position="80"/>
        <end position="94"/>
    </location>
</feature>
<gene>
    <name evidence="2" type="ORF">AOQ84DRAFT_8175</name>
</gene>
<dbReference type="EMBL" id="KV749319">
    <property type="protein sequence ID" value="OCL10014.1"/>
    <property type="molecule type" value="Genomic_DNA"/>
</dbReference>
<name>A0A8E2F3Y6_9PEZI</name>
<reference evidence="2 3" key="1">
    <citation type="journal article" date="2016" name="Nat. Commun.">
        <title>Ectomycorrhizal ecology is imprinted in the genome of the dominant symbiotic fungus Cenococcum geophilum.</title>
        <authorList>
            <consortium name="DOE Joint Genome Institute"/>
            <person name="Peter M."/>
            <person name="Kohler A."/>
            <person name="Ohm R.A."/>
            <person name="Kuo A."/>
            <person name="Krutzmann J."/>
            <person name="Morin E."/>
            <person name="Arend M."/>
            <person name="Barry K.W."/>
            <person name="Binder M."/>
            <person name="Choi C."/>
            <person name="Clum A."/>
            <person name="Copeland A."/>
            <person name="Grisel N."/>
            <person name="Haridas S."/>
            <person name="Kipfer T."/>
            <person name="LaButti K."/>
            <person name="Lindquist E."/>
            <person name="Lipzen A."/>
            <person name="Maire R."/>
            <person name="Meier B."/>
            <person name="Mihaltcheva S."/>
            <person name="Molinier V."/>
            <person name="Murat C."/>
            <person name="Poggeler S."/>
            <person name="Quandt C.A."/>
            <person name="Sperisen C."/>
            <person name="Tritt A."/>
            <person name="Tisserant E."/>
            <person name="Crous P.W."/>
            <person name="Henrissat B."/>
            <person name="Nehls U."/>
            <person name="Egli S."/>
            <person name="Spatafora J.W."/>
            <person name="Grigoriev I.V."/>
            <person name="Martin F.M."/>
        </authorList>
    </citation>
    <scope>NUCLEOTIDE SEQUENCE [LARGE SCALE GENOMIC DNA]</scope>
    <source>
        <strain evidence="2 3">CBS 207.34</strain>
    </source>
</reference>
<accession>A0A8E2F3Y6</accession>
<sequence>MTERSEVDADIWCPTTEFGPPKLPPKFLTVIQRQSKFSSSSSLLADHAPFTLKSGFLHIYILKPVAERRPARSSSTMSRGGRGGGRGGGGFGRGKMGGVDLPWEYDPELEIKTKPTELFPVSPFHAPKIFTSNHHRSLISLAARNFGLRGFTKVKYPWEEMSNARYGPRSPLPASKSRPSAPWQSTTSPARSRDFMD</sequence>
<evidence type="ECO:0000256" key="1">
    <source>
        <dbReference type="SAM" id="MobiDB-lite"/>
    </source>
</evidence>
<evidence type="ECO:0000313" key="3">
    <source>
        <dbReference type="Proteomes" id="UP000250140"/>
    </source>
</evidence>
<feature type="region of interest" description="Disordered" evidence="1">
    <location>
        <begin position="70"/>
        <end position="94"/>
    </location>
</feature>
<proteinExistence type="predicted"/>